<keyword evidence="10" id="KW-0812">Transmembrane</keyword>
<evidence type="ECO:0000256" key="3">
    <source>
        <dbReference type="ARBA" id="ARBA00022536"/>
    </source>
</evidence>
<dbReference type="PROSITE" id="PS50026">
    <property type="entry name" value="EGF_3"/>
    <property type="match status" value="1"/>
</dbReference>
<dbReference type="InterPro" id="IPR000742">
    <property type="entry name" value="EGF"/>
</dbReference>
<keyword evidence="5" id="KW-0677">Repeat</keyword>
<comment type="caution">
    <text evidence="9">Lacks conserved residue(s) required for the propagation of feature annotation.</text>
</comment>
<feature type="domain" description="EGF-like" evidence="12">
    <location>
        <begin position="19"/>
        <end position="57"/>
    </location>
</feature>
<feature type="transmembrane region" description="Helical" evidence="10">
    <location>
        <begin position="267"/>
        <end position="290"/>
    </location>
</feature>
<evidence type="ECO:0000256" key="5">
    <source>
        <dbReference type="ARBA" id="ARBA00022737"/>
    </source>
</evidence>
<dbReference type="KEGG" id="csyr:103275475"/>
<keyword evidence="8" id="KW-0325">Glycoprotein</keyword>
<keyword evidence="4 11" id="KW-0732">Signal</keyword>
<evidence type="ECO:0000256" key="9">
    <source>
        <dbReference type="PROSITE-ProRule" id="PRU00076"/>
    </source>
</evidence>
<evidence type="ECO:0000256" key="8">
    <source>
        <dbReference type="ARBA" id="ARBA00023180"/>
    </source>
</evidence>
<dbReference type="AlphaFoldDB" id="A0A3Q0DD76"/>
<dbReference type="Proteomes" id="UP000189704">
    <property type="component" value="Unplaced"/>
</dbReference>
<organism evidence="13 14">
    <name type="scientific">Carlito syrichta</name>
    <name type="common">Philippine tarsier</name>
    <name type="synonym">Tarsius syrichta</name>
    <dbReference type="NCBI Taxonomy" id="1868482"/>
    <lineage>
        <taxon>Eukaryota</taxon>
        <taxon>Metazoa</taxon>
        <taxon>Chordata</taxon>
        <taxon>Craniata</taxon>
        <taxon>Vertebrata</taxon>
        <taxon>Euteleostomi</taxon>
        <taxon>Mammalia</taxon>
        <taxon>Eutheria</taxon>
        <taxon>Euarchontoglires</taxon>
        <taxon>Primates</taxon>
        <taxon>Haplorrhini</taxon>
        <taxon>Tarsiiformes</taxon>
        <taxon>Tarsiidae</taxon>
        <taxon>Carlito</taxon>
    </lineage>
</organism>
<dbReference type="CDD" id="cd00054">
    <property type="entry name" value="EGF_CA"/>
    <property type="match status" value="1"/>
</dbReference>
<keyword evidence="6 10" id="KW-0472">Membrane</keyword>
<evidence type="ECO:0000259" key="12">
    <source>
        <dbReference type="PROSITE" id="PS50026"/>
    </source>
</evidence>
<keyword evidence="7" id="KW-1015">Disulfide bond</keyword>
<dbReference type="STRING" id="1868482.ENSTSYP00000007964"/>
<reference evidence="14" key="1">
    <citation type="submission" date="2025-08" db="UniProtKB">
        <authorList>
            <consortium name="RefSeq"/>
        </authorList>
    </citation>
    <scope>IDENTIFICATION</scope>
</reference>
<accession>A0A3Q0DD76</accession>
<sequence>MKAFPQLTLLALLFVNSGSPAPCQPDSCKDHSSCVNLNNTYFCLCLEGYYYNSSKCIKGKIFPGTLGVQVPDIFILTDKNSMAYQEFHNKIIDFACVLYEALSGSLQLKESFSELFCVSARSEMRADEKIVNAKLVTILVQDTVETEQTVSQKINKKIGNSGDIESYTMESRCDYHGCKIDSDACVNGLTCSCKDDLQRPSPQSSFCLAFSLKCPDNCNGKHRQCLVKDGKVPECVCMPGYKEDAHKMCQRCPFGYSGLDCQDQFQLILTIVGTIAGIIILSMIIALIFIARSKNKNKDIEEQNLIEEDFNNLRLQQTGFSNPGAEGSIFPKIRVAEPQNIQPQNPYLNHRGGMPRPDY</sequence>
<evidence type="ECO:0000256" key="4">
    <source>
        <dbReference type="ARBA" id="ARBA00022729"/>
    </source>
</evidence>
<evidence type="ECO:0000313" key="13">
    <source>
        <dbReference type="Proteomes" id="UP000189704"/>
    </source>
</evidence>
<keyword evidence="2" id="KW-1003">Cell membrane</keyword>
<evidence type="ECO:0000256" key="11">
    <source>
        <dbReference type="SAM" id="SignalP"/>
    </source>
</evidence>
<dbReference type="PANTHER" id="PTHR24037:SF10">
    <property type="entry name" value="MUCIN-13"/>
    <property type="match status" value="1"/>
</dbReference>
<proteinExistence type="predicted"/>
<evidence type="ECO:0000256" key="6">
    <source>
        <dbReference type="ARBA" id="ARBA00023136"/>
    </source>
</evidence>
<evidence type="ECO:0000256" key="1">
    <source>
        <dbReference type="ARBA" id="ARBA00004236"/>
    </source>
</evidence>
<dbReference type="InterPro" id="IPR009030">
    <property type="entry name" value="Growth_fac_rcpt_cys_sf"/>
</dbReference>
<name>A0A3Q0DD76_CARSF</name>
<gene>
    <name evidence="14" type="primary">MUC13</name>
</gene>
<dbReference type="SMART" id="SM00181">
    <property type="entry name" value="EGF"/>
    <property type="match status" value="3"/>
</dbReference>
<feature type="signal peptide" evidence="11">
    <location>
        <begin position="1"/>
        <end position="20"/>
    </location>
</feature>
<comment type="subcellular location">
    <subcellularLocation>
        <location evidence="1">Cell membrane</location>
    </subcellularLocation>
</comment>
<evidence type="ECO:0000256" key="2">
    <source>
        <dbReference type="ARBA" id="ARBA00022475"/>
    </source>
</evidence>
<dbReference type="InterPro" id="IPR000152">
    <property type="entry name" value="EGF-type_Asp/Asn_hydroxyl_site"/>
</dbReference>
<evidence type="ECO:0000256" key="7">
    <source>
        <dbReference type="ARBA" id="ARBA00023157"/>
    </source>
</evidence>
<dbReference type="GO" id="GO:0005886">
    <property type="term" value="C:plasma membrane"/>
    <property type="evidence" value="ECO:0007669"/>
    <property type="project" value="UniProtKB-SubCell"/>
</dbReference>
<protein>
    <submittedName>
        <fullName evidence="14">Mucin-13</fullName>
    </submittedName>
</protein>
<dbReference type="OrthoDB" id="8938333at2759"/>
<keyword evidence="10" id="KW-1133">Transmembrane helix</keyword>
<dbReference type="Gene3D" id="2.10.25.10">
    <property type="entry name" value="Laminin"/>
    <property type="match status" value="1"/>
</dbReference>
<dbReference type="CTD" id="56667"/>
<dbReference type="PROSITE" id="PS00010">
    <property type="entry name" value="ASX_HYDROXYL"/>
    <property type="match status" value="1"/>
</dbReference>
<evidence type="ECO:0000256" key="10">
    <source>
        <dbReference type="SAM" id="Phobius"/>
    </source>
</evidence>
<dbReference type="SUPFAM" id="SSF57184">
    <property type="entry name" value="Growth factor receptor domain"/>
    <property type="match status" value="1"/>
</dbReference>
<dbReference type="PROSITE" id="PS01186">
    <property type="entry name" value="EGF_2"/>
    <property type="match status" value="1"/>
</dbReference>
<keyword evidence="3 9" id="KW-0245">EGF-like domain</keyword>
<dbReference type="RefSeq" id="XP_021562029.1">
    <property type="nucleotide sequence ID" value="XM_021706354.1"/>
</dbReference>
<evidence type="ECO:0000313" key="14">
    <source>
        <dbReference type="RefSeq" id="XP_021562029.1"/>
    </source>
</evidence>
<keyword evidence="13" id="KW-1185">Reference proteome</keyword>
<dbReference type="GeneID" id="103275475"/>
<feature type="chain" id="PRO_5018082208" evidence="11">
    <location>
        <begin position="21"/>
        <end position="359"/>
    </location>
</feature>
<dbReference type="PANTHER" id="PTHR24037">
    <property type="entry name" value="HEART DEVELOPMENT PROTEIN WITH EGF-LIKE DOMAINS 1"/>
    <property type="match status" value="1"/>
</dbReference>